<dbReference type="Proteomes" id="UP000297026">
    <property type="component" value="Unassembled WGS sequence"/>
</dbReference>
<evidence type="ECO:0000256" key="3">
    <source>
        <dbReference type="ARBA" id="ARBA00022692"/>
    </source>
</evidence>
<dbReference type="GO" id="GO:0005886">
    <property type="term" value="C:plasma membrane"/>
    <property type="evidence" value="ECO:0007669"/>
    <property type="project" value="UniProtKB-SubCell"/>
</dbReference>
<dbReference type="GO" id="GO:0007635">
    <property type="term" value="P:chemosensory behavior"/>
    <property type="evidence" value="ECO:0007669"/>
    <property type="project" value="TreeGrafter"/>
</dbReference>
<dbReference type="GO" id="GO:0008049">
    <property type="term" value="P:male courtship behavior"/>
    <property type="evidence" value="ECO:0007669"/>
    <property type="project" value="TreeGrafter"/>
</dbReference>
<organism evidence="9 10">
    <name type="scientific">Diachasma alloeum</name>
    <dbReference type="NCBI Taxonomy" id="454923"/>
    <lineage>
        <taxon>Eukaryota</taxon>
        <taxon>Metazoa</taxon>
        <taxon>Ecdysozoa</taxon>
        <taxon>Arthropoda</taxon>
        <taxon>Hexapoda</taxon>
        <taxon>Insecta</taxon>
        <taxon>Pterygota</taxon>
        <taxon>Neoptera</taxon>
        <taxon>Endopterygota</taxon>
        <taxon>Hymenoptera</taxon>
        <taxon>Apocrita</taxon>
        <taxon>Ichneumonoidea</taxon>
        <taxon>Braconidae</taxon>
        <taxon>Opiinae</taxon>
        <taxon>Diachasma</taxon>
    </lineage>
</organism>
<dbReference type="AlphaFoldDB" id="A0A4E0RQR8"/>
<keyword evidence="3 8" id="KW-0812">Transmembrane</keyword>
<feature type="transmembrane region" description="Helical" evidence="8">
    <location>
        <begin position="27"/>
        <end position="47"/>
    </location>
</feature>
<feature type="transmembrane region" description="Helical" evidence="8">
    <location>
        <begin position="111"/>
        <end position="135"/>
    </location>
</feature>
<comment type="caution">
    <text evidence="8">Lacks conserved residue(s) required for the propagation of feature annotation.</text>
</comment>
<proteinExistence type="inferred from homology"/>
<dbReference type="GO" id="GO:0030425">
    <property type="term" value="C:dendrite"/>
    <property type="evidence" value="ECO:0007669"/>
    <property type="project" value="TreeGrafter"/>
</dbReference>
<sequence>MPETQPQSLGTEPPIVDTYLVKHSNSIRFLIIIYKFLGLAPISITNLTSPHRKRRLHFHNLMFKKCLLGLIYMYTLIIIVSGAAVVTVPLLNKGPQSDADLLNSATTIKGVFGITVMFVIWLIVAAQFQMALKILNRIVEMDKEMLVLQDVRADASKRQIVILFMGNCTVWISIFVLEISVVDDWYKVWTPLLLPSMIMNWYIMQYIFMLVMIESRVGSVNRGFLMIAKRRLATFAYSTARPAAMSERKMVNHFMILRRGHAILAGICRDLSAYYSFPILPTIAFLCCATIYDSYYLIVPLVVPSYYTSILEIANMICWLVMEMLPVVVLAVYVTRVLNEMEKTGSIVYNVLSQSALTYVAKNELAEFSVELLHRKVRFTAYGIFSLDGTLIRSIFGMLATYLIILMQFQINHRPDNDAKQATTSPNSSTC</sequence>
<feature type="transmembrane region" description="Helical" evidence="8">
    <location>
        <begin position="279"/>
        <end position="298"/>
    </location>
</feature>
<dbReference type="OrthoDB" id="6366728at2759"/>
<evidence type="ECO:0000256" key="4">
    <source>
        <dbReference type="ARBA" id="ARBA00022989"/>
    </source>
</evidence>
<dbReference type="GO" id="GO:0043025">
    <property type="term" value="C:neuronal cell body"/>
    <property type="evidence" value="ECO:0007669"/>
    <property type="project" value="TreeGrafter"/>
</dbReference>
<keyword evidence="7 8" id="KW-0807">Transducer</keyword>
<evidence type="ECO:0000256" key="7">
    <source>
        <dbReference type="ARBA" id="ARBA00023224"/>
    </source>
</evidence>
<feature type="transmembrane region" description="Helical" evidence="8">
    <location>
        <begin position="381"/>
        <end position="405"/>
    </location>
</feature>
<evidence type="ECO:0000256" key="1">
    <source>
        <dbReference type="ARBA" id="ARBA00004651"/>
    </source>
</evidence>
<reference evidence="9" key="1">
    <citation type="submission" date="2019-02" db="EMBL/GenBank/DDBJ databases">
        <title>Genome of the parasitoid wasp Diachasma alloeum, an emerging model for ecological speciation and transitions to asexual reproduction.</title>
        <authorList>
            <person name="Robertson H.M."/>
            <person name="Walden K.K."/>
            <person name="Tvedte E.S."/>
            <person name="Hood G.R."/>
            <person name="Feder J.L."/>
            <person name="Forbes A.A."/>
            <person name="Logsdon J.M."/>
            <person name="Mcelroy K.E."/>
        </authorList>
    </citation>
    <scope>NUCLEOTIDE SEQUENCE [LARGE SCALE GENOMIC DNA]</scope>
    <source>
        <strain evidence="9">Michigan</strain>
    </source>
</reference>
<feature type="transmembrane region" description="Helical" evidence="8">
    <location>
        <begin position="160"/>
        <end position="181"/>
    </location>
</feature>
<dbReference type="EMBL" id="ML158772">
    <property type="protein sequence ID" value="THK33154.1"/>
    <property type="molecule type" value="Genomic_DNA"/>
</dbReference>
<evidence type="ECO:0000313" key="9">
    <source>
        <dbReference type="EMBL" id="THK33154.1"/>
    </source>
</evidence>
<evidence type="ECO:0000256" key="8">
    <source>
        <dbReference type="RuleBase" id="RU363108"/>
    </source>
</evidence>
<evidence type="ECO:0000256" key="2">
    <source>
        <dbReference type="ARBA" id="ARBA00022475"/>
    </source>
</evidence>
<feature type="transmembrane region" description="Helical" evidence="8">
    <location>
        <begin position="67"/>
        <end position="91"/>
    </location>
</feature>
<dbReference type="GO" id="GO:0050909">
    <property type="term" value="P:sensory perception of taste"/>
    <property type="evidence" value="ECO:0007669"/>
    <property type="project" value="InterPro"/>
</dbReference>
<evidence type="ECO:0000256" key="5">
    <source>
        <dbReference type="ARBA" id="ARBA00023136"/>
    </source>
</evidence>
<keyword evidence="2 8" id="KW-1003">Cell membrane</keyword>
<feature type="transmembrane region" description="Helical" evidence="8">
    <location>
        <begin position="193"/>
        <end position="213"/>
    </location>
</feature>
<dbReference type="GO" id="GO:0007165">
    <property type="term" value="P:signal transduction"/>
    <property type="evidence" value="ECO:0007669"/>
    <property type="project" value="UniProtKB-KW"/>
</dbReference>
<comment type="similarity">
    <text evidence="8">Belongs to the insect chemoreceptor superfamily. Gustatory receptor (GR) family.</text>
</comment>
<protein>
    <recommendedName>
        <fullName evidence="8">Gustatory receptor</fullName>
    </recommendedName>
</protein>
<accession>A0A4E0RQR8</accession>
<keyword evidence="10" id="KW-1185">Reference proteome</keyword>
<comment type="subcellular location">
    <subcellularLocation>
        <location evidence="1 8">Cell membrane</location>
        <topology evidence="1 8">Multi-pass membrane protein</topology>
    </subcellularLocation>
</comment>
<dbReference type="Pfam" id="PF08395">
    <property type="entry name" value="7tm_7"/>
    <property type="match status" value="1"/>
</dbReference>
<evidence type="ECO:0000256" key="6">
    <source>
        <dbReference type="ARBA" id="ARBA00023170"/>
    </source>
</evidence>
<keyword evidence="5 8" id="KW-0472">Membrane</keyword>
<dbReference type="PANTHER" id="PTHR21143:SF133">
    <property type="entry name" value="GUSTATORY AND PHEROMONE RECEPTOR 32A-RELATED"/>
    <property type="match status" value="1"/>
</dbReference>
<evidence type="ECO:0000313" key="10">
    <source>
        <dbReference type="Proteomes" id="UP000297026"/>
    </source>
</evidence>
<name>A0A4E0RQR8_9HYME</name>
<dbReference type="PANTHER" id="PTHR21143">
    <property type="entry name" value="INVERTEBRATE GUSTATORY RECEPTOR"/>
    <property type="match status" value="1"/>
</dbReference>
<keyword evidence="4 8" id="KW-1133">Transmembrane helix</keyword>
<dbReference type="InterPro" id="IPR013604">
    <property type="entry name" value="7TM_chemorcpt"/>
</dbReference>
<gene>
    <name evidence="9" type="primary">Gr15</name>
    <name evidence="9" type="ORF">DALL_DALL000344</name>
</gene>
<comment type="function">
    <text evidence="8">Gustatory receptor which mediates acceptance or avoidance behavior, depending on its substrates.</text>
</comment>
<dbReference type="GO" id="GO:0030424">
    <property type="term" value="C:axon"/>
    <property type="evidence" value="ECO:0007669"/>
    <property type="project" value="TreeGrafter"/>
</dbReference>
<feature type="transmembrane region" description="Helical" evidence="8">
    <location>
        <begin position="310"/>
        <end position="334"/>
    </location>
</feature>
<keyword evidence="6 8" id="KW-0675">Receptor</keyword>